<organism evidence="1 2">
    <name type="scientific">Spironucleus salmonicida</name>
    <dbReference type="NCBI Taxonomy" id="348837"/>
    <lineage>
        <taxon>Eukaryota</taxon>
        <taxon>Metamonada</taxon>
        <taxon>Diplomonadida</taxon>
        <taxon>Hexamitidae</taxon>
        <taxon>Hexamitinae</taxon>
        <taxon>Spironucleus</taxon>
    </lineage>
</organism>
<comment type="caution">
    <text evidence="1">The sequence shown here is derived from an EMBL/GenBank/DDBJ whole genome shotgun (WGS) entry which is preliminary data.</text>
</comment>
<dbReference type="RefSeq" id="XP_067766839.1">
    <property type="nucleotide sequence ID" value="XM_067905522.1"/>
</dbReference>
<keyword evidence="2" id="KW-1185">Reference proteome</keyword>
<evidence type="ECO:0000313" key="1">
    <source>
        <dbReference type="EMBL" id="KAH0576066.1"/>
    </source>
</evidence>
<proteinExistence type="predicted"/>
<name>A0A9P8S0T5_9EUKA</name>
<reference evidence="1 2" key="1">
    <citation type="journal article" date="2014" name="PLoS Genet.">
        <title>The Genome of Spironucleus salmonicida Highlights a Fish Pathogen Adapted to Fluctuating Environments.</title>
        <authorList>
            <person name="Xu F."/>
            <person name="Jerlstrom-Hultqvist J."/>
            <person name="Einarsson E."/>
            <person name="Astvaldsson A."/>
            <person name="Svard S.G."/>
            <person name="Andersson J.O."/>
        </authorList>
    </citation>
    <scope>NUCLEOTIDE SEQUENCE [LARGE SCALE GENOMIC DNA]</scope>
    <source>
        <strain evidence="1 2">ATCC 50377</strain>
    </source>
</reference>
<dbReference type="KEGG" id="ssao:94295631"/>
<dbReference type="AlphaFoldDB" id="A0A9P8S0T5"/>
<dbReference type="GeneID" id="94295631"/>
<protein>
    <submittedName>
        <fullName evidence="1">Uncharacterized protein</fullName>
    </submittedName>
</protein>
<sequence length="213" mass="25449">MSGKFCKCRQVQYYKIWDANHSSNPYRSRFSFCMSCHYWAAMECCERIWCPKSMIAQQIMRCEDYGIYLYAIHEDMLHAEEIKISISIQLGFKSMPCIHKLLQTLSMMRKCRNMRRIRTSVWPNDRNEYVNENSTDVNLSHLGRQEAARTWRRLHSVTDLEQGVLWQNICEYFLSARFSRDRTHERNNSNRNLCPPGSQYESVYAGTQDYQFM</sequence>
<accession>A0A9P8S0T5</accession>
<gene>
    <name evidence="1" type="ORF">SS50377_21608</name>
</gene>
<dbReference type="EMBL" id="AUWU02000002">
    <property type="protein sequence ID" value="KAH0576066.1"/>
    <property type="molecule type" value="Genomic_DNA"/>
</dbReference>
<evidence type="ECO:0000313" key="2">
    <source>
        <dbReference type="Proteomes" id="UP000018208"/>
    </source>
</evidence>
<dbReference type="Proteomes" id="UP000018208">
    <property type="component" value="Unassembled WGS sequence"/>
</dbReference>